<dbReference type="RefSeq" id="WP_084936194.1">
    <property type="nucleotide sequence ID" value="NZ_MLFR01000023.1"/>
</dbReference>
<dbReference type="AlphaFoldDB" id="A0A1X1CT74"/>
<keyword evidence="1" id="KW-1133">Transmembrane helix</keyword>
<keyword evidence="1" id="KW-0812">Transmembrane</keyword>
<evidence type="ECO:0000256" key="1">
    <source>
        <dbReference type="SAM" id="Phobius"/>
    </source>
</evidence>
<organism evidence="2 3">
    <name type="scientific">Pantoea rwandensis</name>
    <dbReference type="NCBI Taxonomy" id="1076550"/>
    <lineage>
        <taxon>Bacteria</taxon>
        <taxon>Pseudomonadati</taxon>
        <taxon>Pseudomonadota</taxon>
        <taxon>Gammaproteobacteria</taxon>
        <taxon>Enterobacterales</taxon>
        <taxon>Erwiniaceae</taxon>
        <taxon>Pantoea</taxon>
    </lineage>
</organism>
<dbReference type="OrthoDB" id="6549072at2"/>
<name>A0A1X1CT74_9GAMM</name>
<feature type="transmembrane region" description="Helical" evidence="1">
    <location>
        <begin position="60"/>
        <end position="77"/>
    </location>
</feature>
<proteinExistence type="predicted"/>
<evidence type="ECO:0000313" key="3">
    <source>
        <dbReference type="Proteomes" id="UP000193558"/>
    </source>
</evidence>
<comment type="caution">
    <text evidence="2">The sequence shown here is derived from an EMBL/GenBank/DDBJ whole genome shotgun (WGS) entry which is preliminary data.</text>
</comment>
<feature type="transmembrane region" description="Helical" evidence="1">
    <location>
        <begin position="12"/>
        <end position="30"/>
    </location>
</feature>
<accession>A0A1X1CT74</accession>
<dbReference type="Proteomes" id="UP000193558">
    <property type="component" value="Unassembled WGS sequence"/>
</dbReference>
<evidence type="ECO:0000313" key="2">
    <source>
        <dbReference type="EMBL" id="ORM67541.1"/>
    </source>
</evidence>
<keyword evidence="1" id="KW-0472">Membrane</keyword>
<reference evidence="2 3" key="1">
    <citation type="journal article" date="2017" name="Antonie Van Leeuwenhoek">
        <title>Phylogenomic resolution of the bacterial genus Pantoea and its relationship with Erwinia and Tatumella.</title>
        <authorList>
            <person name="Palmer M."/>
            <person name="Steenkamp E.T."/>
            <person name="Coetzee M.P."/>
            <person name="Chan W.Y."/>
            <person name="van Zyl E."/>
            <person name="De Maayer P."/>
            <person name="Coutinho T.A."/>
            <person name="Blom J."/>
            <person name="Smits T.H."/>
            <person name="Duffy B."/>
            <person name="Venter S.N."/>
        </authorList>
    </citation>
    <scope>NUCLEOTIDE SEQUENCE [LARGE SCALE GENOMIC DNA]</scope>
    <source>
        <strain evidence="2 3">LMG 26275</strain>
    </source>
</reference>
<protein>
    <submittedName>
        <fullName evidence="2">Uncharacterized protein</fullName>
    </submittedName>
</protein>
<dbReference type="EMBL" id="MLFR01000023">
    <property type="protein sequence ID" value="ORM67541.1"/>
    <property type="molecule type" value="Genomic_DNA"/>
</dbReference>
<gene>
    <name evidence="2" type="ORF">HA51_18995</name>
</gene>
<sequence>MLERLYNSFVKVSVAILLVYGLLLIVTASLKTAGIIDKPEIFLILGAFLKKIQYGSVSDWISSLSTFGTLIVAYMAYKAAPDWINRKNVEGGSSIAINFIYRKMNSAEEEIRIVSTCLASMIRLVKSKNGFHAKRKNDAVITAFHKSMVKIANLSDSINASLLELHRFGWNLKDEYNEDLLDFLGNKWNIDIFDENIEYFYYSIEAHKRGEIGDFNDFTLEESIIQFENEVAEFKPLLESWTKAIEKISCASGTYDSFFDINKK</sequence>